<dbReference type="OrthoDB" id="2386314at2759"/>
<proteinExistence type="predicted"/>
<accession>A0A9N9CU68</accession>
<dbReference type="AlphaFoldDB" id="A0A9N9CU68"/>
<evidence type="ECO:0000313" key="1">
    <source>
        <dbReference type="EMBL" id="CAG8616205.1"/>
    </source>
</evidence>
<dbReference type="EMBL" id="CAJVPK010002661">
    <property type="protein sequence ID" value="CAG8616205.1"/>
    <property type="molecule type" value="Genomic_DNA"/>
</dbReference>
<feature type="non-terminal residue" evidence="1">
    <location>
        <position position="76"/>
    </location>
</feature>
<evidence type="ECO:0000313" key="2">
    <source>
        <dbReference type="Proteomes" id="UP000789706"/>
    </source>
</evidence>
<protein>
    <submittedName>
        <fullName evidence="1">1114_t:CDS:1</fullName>
    </submittedName>
</protein>
<sequence length="76" mass="9286">MHLLKKWKKWYEPSEEINVRWYNSLYNKVEIEELEVIRLLPNKKAPDQSGLQYEWFKHLPESESKAFRLKGTAKHQ</sequence>
<organism evidence="1 2">
    <name type="scientific">Diversispora eburnea</name>
    <dbReference type="NCBI Taxonomy" id="1213867"/>
    <lineage>
        <taxon>Eukaryota</taxon>
        <taxon>Fungi</taxon>
        <taxon>Fungi incertae sedis</taxon>
        <taxon>Mucoromycota</taxon>
        <taxon>Glomeromycotina</taxon>
        <taxon>Glomeromycetes</taxon>
        <taxon>Diversisporales</taxon>
        <taxon>Diversisporaceae</taxon>
        <taxon>Diversispora</taxon>
    </lineage>
</organism>
<name>A0A9N9CU68_9GLOM</name>
<keyword evidence="2" id="KW-1185">Reference proteome</keyword>
<gene>
    <name evidence="1" type="ORF">DEBURN_LOCUS10178</name>
</gene>
<comment type="caution">
    <text evidence="1">The sequence shown here is derived from an EMBL/GenBank/DDBJ whole genome shotgun (WGS) entry which is preliminary data.</text>
</comment>
<reference evidence="1" key="1">
    <citation type="submission" date="2021-06" db="EMBL/GenBank/DDBJ databases">
        <authorList>
            <person name="Kallberg Y."/>
            <person name="Tangrot J."/>
            <person name="Rosling A."/>
        </authorList>
    </citation>
    <scope>NUCLEOTIDE SEQUENCE</scope>
    <source>
        <strain evidence="1">AZ414A</strain>
    </source>
</reference>
<dbReference type="Proteomes" id="UP000789706">
    <property type="component" value="Unassembled WGS sequence"/>
</dbReference>